<feature type="transmembrane region" description="Helical" evidence="7">
    <location>
        <begin position="133"/>
        <end position="151"/>
    </location>
</feature>
<evidence type="ECO:0000256" key="6">
    <source>
        <dbReference type="ARBA" id="ARBA00043993"/>
    </source>
</evidence>
<proteinExistence type="inferred from homology"/>
<feature type="transmembrane region" description="Helical" evidence="7">
    <location>
        <begin position="264"/>
        <end position="282"/>
    </location>
</feature>
<evidence type="ECO:0000313" key="10">
    <source>
        <dbReference type="Proteomes" id="UP000542973"/>
    </source>
</evidence>
<keyword evidence="3 7" id="KW-0812">Transmembrane</keyword>
<comment type="similarity">
    <text evidence="6">Belongs to the YccS/YhfK family.</text>
</comment>
<feature type="transmembrane region" description="Helical" evidence="7">
    <location>
        <begin position="452"/>
        <end position="477"/>
    </location>
</feature>
<evidence type="ECO:0000256" key="7">
    <source>
        <dbReference type="SAM" id="Phobius"/>
    </source>
</evidence>
<feature type="transmembrane region" description="Helical" evidence="7">
    <location>
        <begin position="171"/>
        <end position="189"/>
    </location>
</feature>
<dbReference type="AlphaFoldDB" id="A0A849B7Y8"/>
<organism evidence="9 10">
    <name type="scientific">Cupriavidus gilardii</name>
    <dbReference type="NCBI Taxonomy" id="82541"/>
    <lineage>
        <taxon>Bacteria</taxon>
        <taxon>Pseudomonadati</taxon>
        <taxon>Pseudomonadota</taxon>
        <taxon>Betaproteobacteria</taxon>
        <taxon>Burkholderiales</taxon>
        <taxon>Burkholderiaceae</taxon>
        <taxon>Cupriavidus</taxon>
    </lineage>
</organism>
<evidence type="ECO:0000256" key="3">
    <source>
        <dbReference type="ARBA" id="ARBA00022692"/>
    </source>
</evidence>
<evidence type="ECO:0000256" key="1">
    <source>
        <dbReference type="ARBA" id="ARBA00004651"/>
    </source>
</evidence>
<accession>A0A849B7Y8</accession>
<dbReference type="EMBL" id="JABEMD010000003">
    <property type="protein sequence ID" value="NNH09915.1"/>
    <property type="molecule type" value="Genomic_DNA"/>
</dbReference>
<dbReference type="GO" id="GO:0005886">
    <property type="term" value="C:plasma membrane"/>
    <property type="evidence" value="ECO:0007669"/>
    <property type="project" value="UniProtKB-SubCell"/>
</dbReference>
<evidence type="ECO:0000256" key="5">
    <source>
        <dbReference type="ARBA" id="ARBA00023136"/>
    </source>
</evidence>
<keyword evidence="2" id="KW-1003">Cell membrane</keyword>
<reference evidence="9 10" key="1">
    <citation type="submission" date="2020-05" db="EMBL/GenBank/DDBJ databases">
        <title>MicrobeNet Type strains.</title>
        <authorList>
            <person name="Nicholson A.C."/>
        </authorList>
    </citation>
    <scope>NUCLEOTIDE SEQUENCE [LARGE SCALE GENOMIC DNA]</scope>
    <source>
        <strain evidence="9 10">ATCC 700815</strain>
    </source>
</reference>
<keyword evidence="4 7" id="KW-1133">Transmembrane helix</keyword>
<evidence type="ECO:0000256" key="4">
    <source>
        <dbReference type="ARBA" id="ARBA00022989"/>
    </source>
</evidence>
<gene>
    <name evidence="9" type="ORF">HLB16_03350</name>
</gene>
<comment type="caution">
    <text evidence="9">The sequence shown here is derived from an EMBL/GenBank/DDBJ whole genome shotgun (WGS) entry which is preliminary data.</text>
</comment>
<sequence length="749" mass="78942">MRAVSSLNRLLAILVAAVSANIRATVAEARNAARCRRGAIYGASFLALATMGWLGSDQGLLWSATASIWTCLADPGGTARDRLPPLAAVGLGGAFASALGGAMAGSPIVAVAVVLFAGLAAGMVELRGTAAALSAKLLYVVLIAACLQPVADANADVGNAAAWALQMGRDYLLGGAFACAVSLALLPSARDTRPRPQMVAIFTALQALARTLAESALPPGGRAANAPEDGQTDLGKRRVRERIEQARELLAAQRSWFDAATLLHYRYLIAMAEAVFALLIVASDLRGRRGHELLPLRHLHRCLDDLREQIEQGLSRHAADLPALTRSMYLQLRRVHGQVANASAPPLYHAALASLARFPDFAAWRASFHWPRRSLWIGLREWSTALAELGARDARVTRHAVRLALAGGLSLLPGLVWRLDHGYWVAVTVIMVLSPQLQTTRRISLQRFAGSLGGALLACLVGLLHPAAPVALAISAVSLSAAYVARLAGSPGLFALMLTPAVILFSWIGEPASDSSHVAMLRGADTAFGCLIALASYLVLAPRAELSRARRRARDAVAIHAIYLRAAFAQAMSDGALDDSELRLEALRVAAGRASARAEQALEQAGTELDRAIVAELARLHVTVRRMAALAGVIRAETVGSEAPVPASADTRRRLAEVQDELATLAARPGEGATADVAVKGAEKGDATPVDGTEEAATQVAATQWRDRFLLEQALLARRHAAQAHAGVAAIATLAPARGGRWRRLPAAG</sequence>
<dbReference type="RefSeq" id="WP_151023309.1">
    <property type="nucleotide sequence ID" value="NZ_BAAAEB010000039.1"/>
</dbReference>
<name>A0A849B7Y8_9BURK</name>
<dbReference type="Pfam" id="PF13515">
    <property type="entry name" value="FUSC_2"/>
    <property type="match status" value="1"/>
</dbReference>
<comment type="subcellular location">
    <subcellularLocation>
        <location evidence="1">Cell membrane</location>
        <topology evidence="1">Multi-pass membrane protein</topology>
    </subcellularLocation>
</comment>
<evidence type="ECO:0000256" key="2">
    <source>
        <dbReference type="ARBA" id="ARBA00022475"/>
    </source>
</evidence>
<feature type="transmembrane region" description="Helical" evidence="7">
    <location>
        <begin position="483"/>
        <end position="507"/>
    </location>
</feature>
<feature type="transmembrane region" description="Helical" evidence="7">
    <location>
        <begin position="39"/>
        <end position="62"/>
    </location>
</feature>
<keyword evidence="5 7" id="KW-0472">Membrane</keyword>
<dbReference type="Proteomes" id="UP000542973">
    <property type="component" value="Unassembled WGS sequence"/>
</dbReference>
<dbReference type="InterPro" id="IPR049453">
    <property type="entry name" value="Memb_transporter_dom"/>
</dbReference>
<evidence type="ECO:0000259" key="8">
    <source>
        <dbReference type="Pfam" id="PF13515"/>
    </source>
</evidence>
<evidence type="ECO:0000313" key="9">
    <source>
        <dbReference type="EMBL" id="NNH09915.1"/>
    </source>
</evidence>
<feature type="transmembrane region" description="Helical" evidence="7">
    <location>
        <begin position="519"/>
        <end position="540"/>
    </location>
</feature>
<feature type="domain" description="Integral membrane bound transporter" evidence="8">
    <location>
        <begin position="412"/>
        <end position="535"/>
    </location>
</feature>
<dbReference type="PANTHER" id="PTHR30509">
    <property type="entry name" value="P-HYDROXYBENZOIC ACID EFFLUX PUMP SUBUNIT-RELATED"/>
    <property type="match status" value="1"/>
</dbReference>
<protein>
    <submittedName>
        <fullName evidence="9">FUSC family protein</fullName>
    </submittedName>
</protein>
<dbReference type="PANTHER" id="PTHR30509:SF9">
    <property type="entry name" value="MULTIDRUG RESISTANCE PROTEIN MDTO"/>
    <property type="match status" value="1"/>
</dbReference>